<dbReference type="PANTHER" id="PTHR33745">
    <property type="entry name" value="RSBT ANTAGONIST PROTEIN RSBS-RELATED"/>
    <property type="match status" value="1"/>
</dbReference>
<dbReference type="Proteomes" id="UP000253908">
    <property type="component" value="Chromosome"/>
</dbReference>
<dbReference type="SUPFAM" id="SSF52091">
    <property type="entry name" value="SpoIIaa-like"/>
    <property type="match status" value="1"/>
</dbReference>
<feature type="coiled-coil region" evidence="1">
    <location>
        <begin position="187"/>
        <end position="214"/>
    </location>
</feature>
<keyword evidence="4" id="KW-1185">Reference proteome</keyword>
<dbReference type="Gene3D" id="3.30.750.24">
    <property type="entry name" value="STAS domain"/>
    <property type="match status" value="1"/>
</dbReference>
<dbReference type="AlphaFoldDB" id="A0A345PGV0"/>
<dbReference type="InterPro" id="IPR051932">
    <property type="entry name" value="Bact_StressResp_Reg"/>
</dbReference>
<reference evidence="4" key="1">
    <citation type="submission" date="2017-11" db="EMBL/GenBank/DDBJ databases">
        <authorList>
            <person name="Zhu W."/>
        </authorList>
    </citation>
    <scope>NUCLEOTIDE SEQUENCE [LARGE SCALE GENOMIC DNA]</scope>
    <source>
        <strain evidence="4">160</strain>
    </source>
</reference>
<dbReference type="CDD" id="cd07041">
    <property type="entry name" value="STAS_RsbR_RsbS_like"/>
    <property type="match status" value="1"/>
</dbReference>
<evidence type="ECO:0000256" key="1">
    <source>
        <dbReference type="SAM" id="Coils"/>
    </source>
</evidence>
<dbReference type="EMBL" id="CP024848">
    <property type="protein sequence ID" value="AXI09230.1"/>
    <property type="molecule type" value="Genomic_DNA"/>
</dbReference>
<proteinExistence type="predicted"/>
<organism evidence="3 4">
    <name type="scientific">Oceanobacillus zhaokaii</name>
    <dbReference type="NCBI Taxonomy" id="2052660"/>
    <lineage>
        <taxon>Bacteria</taxon>
        <taxon>Bacillati</taxon>
        <taxon>Bacillota</taxon>
        <taxon>Bacilli</taxon>
        <taxon>Bacillales</taxon>
        <taxon>Bacillaceae</taxon>
        <taxon>Oceanobacillus</taxon>
    </lineage>
</organism>
<dbReference type="Gene3D" id="3.30.1380.20">
    <property type="entry name" value="Trafficking protein particle complex subunit 3"/>
    <property type="match status" value="1"/>
</dbReference>
<dbReference type="SUPFAM" id="SSF111126">
    <property type="entry name" value="Ligand-binding domain in the NO signalling and Golgi transport"/>
    <property type="match status" value="1"/>
</dbReference>
<evidence type="ECO:0000259" key="2">
    <source>
        <dbReference type="PROSITE" id="PS50801"/>
    </source>
</evidence>
<dbReference type="KEGG" id="ocn:CUC15_09940"/>
<evidence type="ECO:0000313" key="3">
    <source>
        <dbReference type="EMBL" id="AXI09230.1"/>
    </source>
</evidence>
<feature type="domain" description="STAS" evidence="2">
    <location>
        <begin position="216"/>
        <end position="328"/>
    </location>
</feature>
<evidence type="ECO:0000313" key="4">
    <source>
        <dbReference type="Proteomes" id="UP000253908"/>
    </source>
</evidence>
<protein>
    <submittedName>
        <fullName evidence="3">Anti-anti-sigma factor</fullName>
    </submittedName>
</protein>
<dbReference type="OrthoDB" id="2717092at2"/>
<dbReference type="InterPro" id="IPR002645">
    <property type="entry name" value="STAS_dom"/>
</dbReference>
<dbReference type="PROSITE" id="PS50801">
    <property type="entry name" value="STAS"/>
    <property type="match status" value="1"/>
</dbReference>
<accession>A0A345PGV0</accession>
<dbReference type="InterPro" id="IPR036513">
    <property type="entry name" value="STAS_dom_sf"/>
</dbReference>
<sequence>MDSRFKVGGLEFEWELDKGYFGFDGQDAVLFWISSAMKTFFDTIEEISGEEASHLVFETTGFRQGLVVGENFEKMKNLDVEEAAQMITKTYISAGWGSCEVRNLDFTTKSVVIHIKDSWEYKVNRAQNKKESGPFLAAHYAGVFSGLFETNIWYRVVQDQLKGNEFSIIEYFPSDITATDNIHALARRKESLQIEHLEEIVKQKTKELRELVNQLSSPIIPVHEGIVVIPLIGKFDEERSENLMVKTLTSLPQYNADFLIFDMTGIENNIDTHTVNLIKKVGSAASLSGTQTVLVGVSAKLGIFIAQSGIDFTGFEFFQTLQHGIHHALAQAGKATL</sequence>
<dbReference type="Pfam" id="PF01740">
    <property type="entry name" value="STAS"/>
    <property type="match status" value="1"/>
</dbReference>
<dbReference type="RefSeq" id="WP_114916519.1">
    <property type="nucleotide sequence ID" value="NZ_CP024848.1"/>
</dbReference>
<dbReference type="InterPro" id="IPR024096">
    <property type="entry name" value="NO_sig/Golgi_transp_ligand-bd"/>
</dbReference>
<gene>
    <name evidence="3" type="ORF">CUC15_09940</name>
</gene>
<keyword evidence="1" id="KW-0175">Coiled coil</keyword>
<name>A0A345PGV0_9BACI</name>